<dbReference type="KEGG" id="xal:XALC_2628"/>
<evidence type="ECO:0000313" key="1">
    <source>
        <dbReference type="EMBL" id="CBA17106.1"/>
    </source>
</evidence>
<proteinExistence type="predicted"/>
<dbReference type="Proteomes" id="UP000001890">
    <property type="component" value="Chromosome"/>
</dbReference>
<evidence type="ECO:0000313" key="2">
    <source>
        <dbReference type="Proteomes" id="UP000001890"/>
    </source>
</evidence>
<organism evidence="1 2">
    <name type="scientific">Xanthomonas albilineans (strain GPE PC73 / CFBP 7063)</name>
    <dbReference type="NCBI Taxonomy" id="380358"/>
    <lineage>
        <taxon>Bacteria</taxon>
        <taxon>Pseudomonadati</taxon>
        <taxon>Pseudomonadota</taxon>
        <taxon>Gammaproteobacteria</taxon>
        <taxon>Lysobacterales</taxon>
        <taxon>Lysobacteraceae</taxon>
        <taxon>Xanthomonas</taxon>
    </lineage>
</organism>
<reference evidence="1 2" key="1">
    <citation type="journal article" date="2009" name="BMC Genomics">
        <title>The complete genome sequence of Xanthomonas albilineans provides new insights into the reductive genome evolution of the xylem-limited Xanthomonadaceae.</title>
        <authorList>
            <person name="Pieretti I."/>
            <person name="Royer M."/>
            <person name="Barbe V."/>
            <person name="Carrere S."/>
            <person name="Koebnik R."/>
            <person name="Cociancich S."/>
            <person name="Couloux A."/>
            <person name="Darrasse A."/>
            <person name="Gouzy J."/>
            <person name="Jacques M.A."/>
            <person name="Lauber E."/>
            <person name="Manceau C."/>
            <person name="Mangenot S."/>
            <person name="Poussier S."/>
            <person name="Segurens B."/>
            <person name="Szurek B."/>
            <person name="Verdier V."/>
            <person name="Arlat M."/>
            <person name="Rott P."/>
        </authorList>
    </citation>
    <scope>NUCLEOTIDE SEQUENCE [LARGE SCALE GENOMIC DNA]</scope>
    <source>
        <strain evidence="2">GPE PC73 / CFBP 7063</strain>
    </source>
</reference>
<dbReference type="eggNOG" id="COG1595">
    <property type="taxonomic scope" value="Bacteria"/>
</dbReference>
<gene>
    <name evidence="1" type="ordered locus">XALc_2628</name>
</gene>
<evidence type="ECO:0008006" key="3">
    <source>
        <dbReference type="Google" id="ProtNLM"/>
    </source>
</evidence>
<dbReference type="InterPro" id="IPR021880">
    <property type="entry name" value="DUF3489"/>
</dbReference>
<dbReference type="AlphaFoldDB" id="D2UFE5"/>
<dbReference type="STRING" id="380358.XALC_2628"/>
<protein>
    <recommendedName>
        <fullName evidence="3">DUF3489 domain-containing protein</fullName>
    </recommendedName>
</protein>
<dbReference type="EMBL" id="FP565176">
    <property type="protein sequence ID" value="CBA17106.1"/>
    <property type="molecule type" value="Genomic_DNA"/>
</dbReference>
<dbReference type="Pfam" id="PF11994">
    <property type="entry name" value="DUF3489"/>
    <property type="match status" value="1"/>
</dbReference>
<sequence length="168" mass="18494">MRSPTNTSRAIQMTTQLTPTQHAILAHAHQHTEGKITWVPESLNGGARKKVLESLFNRGFIKQNRNAWIITAQGYKALGVPRKAPVSAKAIEAVIEQAKPRTRENSKQAQVIAMLKRPEGATIAQICEKTGWQSHTVRGTFAGAFKKKLGLSIISDKAPGGERTYRVE</sequence>
<keyword evidence="2" id="KW-1185">Reference proteome</keyword>
<accession>D2UFE5</accession>
<name>D2UFE5_XANAP</name>